<dbReference type="NCBIfam" id="TIGR03502">
    <property type="entry name" value="lipase_Pla1_cef"/>
    <property type="match status" value="1"/>
</dbReference>
<keyword evidence="3" id="KW-1185">Reference proteome</keyword>
<feature type="domain" description="Bacterial virulence factor lipase N-terminal" evidence="1">
    <location>
        <begin position="68"/>
        <end position="278"/>
    </location>
</feature>
<accession>A0A2S0VSX5</accession>
<organism evidence="2 3">
    <name type="scientific">Saccharobesus litoralis</name>
    <dbReference type="NCBI Taxonomy" id="2172099"/>
    <lineage>
        <taxon>Bacteria</taxon>
        <taxon>Pseudomonadati</taxon>
        <taxon>Pseudomonadota</taxon>
        <taxon>Gammaproteobacteria</taxon>
        <taxon>Alteromonadales</taxon>
        <taxon>Alteromonadaceae</taxon>
        <taxon>Saccharobesus</taxon>
    </lineage>
</organism>
<dbReference type="PROSITE" id="PS51257">
    <property type="entry name" value="PROKAR_LIPOPROTEIN"/>
    <property type="match status" value="1"/>
</dbReference>
<evidence type="ECO:0000259" key="1">
    <source>
        <dbReference type="Pfam" id="PF12262"/>
    </source>
</evidence>
<dbReference type="InterPro" id="IPR029058">
    <property type="entry name" value="AB_hydrolase_fold"/>
</dbReference>
<dbReference type="Pfam" id="PF12262">
    <property type="entry name" value="Lipase_bact_N"/>
    <property type="match status" value="1"/>
</dbReference>
<proteinExistence type="predicted"/>
<dbReference type="EMBL" id="CP026604">
    <property type="protein sequence ID" value="AWB67318.1"/>
    <property type="molecule type" value="Genomic_DNA"/>
</dbReference>
<reference evidence="2 3" key="1">
    <citation type="submission" date="2018-01" db="EMBL/GenBank/DDBJ databases">
        <title>Genome sequence of a Cantenovulum-like bacteria.</title>
        <authorList>
            <person name="Tan W.R."/>
            <person name="Lau N.-S."/>
            <person name="Go F."/>
            <person name="Amirul A.-A.A."/>
        </authorList>
    </citation>
    <scope>NUCLEOTIDE SEQUENCE [LARGE SCALE GENOMIC DNA]</scope>
    <source>
        <strain evidence="2 3">CCB-QB4</strain>
    </source>
</reference>
<dbReference type="InterPro" id="IPR020009">
    <property type="entry name" value="VolA/Pla-1/cef"/>
</dbReference>
<dbReference type="SUPFAM" id="SSF53474">
    <property type="entry name" value="alpha/beta-Hydrolases"/>
    <property type="match status" value="1"/>
</dbReference>
<protein>
    <recommendedName>
        <fullName evidence="1">Bacterial virulence factor lipase N-terminal domain-containing protein</fullName>
    </recommendedName>
</protein>
<dbReference type="OrthoDB" id="5477453at2"/>
<dbReference type="KEGG" id="cate:C2869_13090"/>
<sequence length="865" mass="90581">MKKLLLSTSILSVLALTGCGDDTSLSSIVDDHKDNKVIAATRVSFDPSNGVLSVPNDLLFSTPPNDLTKKDGTLNIPVADEADLSDPTVALNTLDGWSVQQPFTIDFVLPAGVDSLDANSVAQPGAIRIFEVVMGASLVDSDCASVQAGLACKMVGELSAPVNFVTTLADKDTVAIVPVTPFKPGSSYLVVVTNALMDSLGRDVEPSSTYITVRQNIQTHPLGSASQLALQGLVNSFESVLAGAGIDLDTVIHTSAMTIQSAGSSISALKAGYAKLLSENSANLPMLTHVANSTLTIRDMFVAAGAIDAATPQCATIAPTLAAVAGTEQFATVLAQMQSLIGICAGEVHFGSISLPYYLSAPSSEEPTAPLNKPWKAMCDSGAILASATQEQLASATPGPNHDACQALNLADLGLDVERNLTKYNPVPMATGLQNIKVQMTLPNLSLMQAIDPTFAQPDSGWPVVILTHGLSRQKEDMLALASTLSTQGFATIAIDQPLHGERGFDINGSPDSKEIVASGDNPLAFANLQNLQVMRDNIRQSVIDLLGLRVGLTRAASSDFDGHQLDPTKVYFAGISLGAMWGLDFVTLANTPLNPALDPAFKVNASVLASPGGGTANFMLESIFFGPYIKSNLILSFIEPFLPTLATTIGDDVAYAQAKASFVTQAGLTGDDLLTFEAAEQFVLYLLAQGVDLTKLNGEVYRTHYANFKSNLMQNKPTLSAVLDATFNSFAFAVQTMIDAGDPNSYASQLAATGTPILITEIFGDGTASTWDDVIPPTTSTPLSGTEQFIRLLNLPVLDSNAGDGTANVSGFVRFNKGTHGSLLSAGDTPEVTAEMHSQVVSFFKSDGKLIKVNSGGGAIVPAN</sequence>
<dbReference type="Proteomes" id="UP000244441">
    <property type="component" value="Chromosome"/>
</dbReference>
<dbReference type="InterPro" id="IPR025920">
    <property type="entry name" value="Lipase_bact_N"/>
</dbReference>
<dbReference type="RefSeq" id="WP_108603365.1">
    <property type="nucleotide sequence ID" value="NZ_CP026604.1"/>
</dbReference>
<gene>
    <name evidence="2" type="ORF">C2869_13090</name>
</gene>
<evidence type="ECO:0000313" key="3">
    <source>
        <dbReference type="Proteomes" id="UP000244441"/>
    </source>
</evidence>
<dbReference type="Gene3D" id="3.40.50.1820">
    <property type="entry name" value="alpha/beta hydrolase"/>
    <property type="match status" value="1"/>
</dbReference>
<dbReference type="AlphaFoldDB" id="A0A2S0VSX5"/>
<name>A0A2S0VSX5_9ALTE</name>
<evidence type="ECO:0000313" key="2">
    <source>
        <dbReference type="EMBL" id="AWB67318.1"/>
    </source>
</evidence>